<dbReference type="Proteomes" id="UP000554342">
    <property type="component" value="Unassembled WGS sequence"/>
</dbReference>
<keyword evidence="3" id="KW-1185">Reference proteome</keyword>
<dbReference type="AlphaFoldDB" id="A0A840YWN9"/>
<feature type="transmembrane region" description="Helical" evidence="1">
    <location>
        <begin position="63"/>
        <end position="89"/>
    </location>
</feature>
<evidence type="ECO:0000313" key="3">
    <source>
        <dbReference type="Proteomes" id="UP000554342"/>
    </source>
</evidence>
<gene>
    <name evidence="2" type="ORF">FHR23_000874</name>
</gene>
<feature type="transmembrane region" description="Helical" evidence="1">
    <location>
        <begin position="110"/>
        <end position="137"/>
    </location>
</feature>
<keyword evidence="1" id="KW-1133">Transmembrane helix</keyword>
<dbReference type="EMBL" id="JACIJI010000001">
    <property type="protein sequence ID" value="MBB5717967.1"/>
    <property type="molecule type" value="Genomic_DNA"/>
</dbReference>
<evidence type="ECO:0000313" key="2">
    <source>
        <dbReference type="EMBL" id="MBB5717967.1"/>
    </source>
</evidence>
<sequence>MLDIGAVIGAGFETARSKPKALAIWFGVYLILTVAVGLPMMSIMQNDFAAMGTGADAFASGNFAAAMMQIYGLYLMQLIVMLVLSAAIYRAVLRPQESAAGYLRLGMDELRLLGLSILFGIAWVILLVGISIVIALVAGVGAVGMGLGSNGSAGPGVLAIVLSIVLGLGSLVLMAFLGVRFALAFPLTVYRRRIMIGEAWRLSRGNFWAMLAAFIVVFIINIVVMVLVNAIGGAGYMASLLRGMSNPEQLSAASQARMEMLSHFSFFMILTWILSAVAGLLWLVLNCCGLANAARQLLGDTQEDIEAVWG</sequence>
<evidence type="ECO:0000256" key="1">
    <source>
        <dbReference type="SAM" id="Phobius"/>
    </source>
</evidence>
<evidence type="ECO:0008006" key="4">
    <source>
        <dbReference type="Google" id="ProtNLM"/>
    </source>
</evidence>
<keyword evidence="1" id="KW-0472">Membrane</keyword>
<organism evidence="2 3">
    <name type="scientific">Stakelama sediminis</name>
    <dbReference type="NCBI Taxonomy" id="463200"/>
    <lineage>
        <taxon>Bacteria</taxon>
        <taxon>Pseudomonadati</taxon>
        <taxon>Pseudomonadota</taxon>
        <taxon>Alphaproteobacteria</taxon>
        <taxon>Sphingomonadales</taxon>
        <taxon>Sphingomonadaceae</taxon>
        <taxon>Stakelama</taxon>
    </lineage>
</organism>
<protein>
    <recommendedName>
        <fullName evidence="4">Glycerophosphoryl diester phosphodiesterase membrane domain-containing protein</fullName>
    </recommendedName>
</protein>
<keyword evidence="1" id="KW-0812">Transmembrane</keyword>
<dbReference type="RefSeq" id="WP_184001667.1">
    <property type="nucleotide sequence ID" value="NZ_BAABIF010000004.1"/>
</dbReference>
<accession>A0A840YWN9</accession>
<feature type="transmembrane region" description="Helical" evidence="1">
    <location>
        <begin position="21"/>
        <end position="43"/>
    </location>
</feature>
<feature type="transmembrane region" description="Helical" evidence="1">
    <location>
        <begin position="261"/>
        <end position="285"/>
    </location>
</feature>
<name>A0A840YWN9_9SPHN</name>
<comment type="caution">
    <text evidence="2">The sequence shown here is derived from an EMBL/GenBank/DDBJ whole genome shotgun (WGS) entry which is preliminary data.</text>
</comment>
<reference evidence="2 3" key="1">
    <citation type="submission" date="2020-08" db="EMBL/GenBank/DDBJ databases">
        <title>Genomic Encyclopedia of Type Strains, Phase IV (KMG-IV): sequencing the most valuable type-strain genomes for metagenomic binning, comparative biology and taxonomic classification.</title>
        <authorList>
            <person name="Goeker M."/>
        </authorList>
    </citation>
    <scope>NUCLEOTIDE SEQUENCE [LARGE SCALE GENOMIC DNA]</scope>
    <source>
        <strain evidence="2 3">DSM 27203</strain>
    </source>
</reference>
<proteinExistence type="predicted"/>
<feature type="transmembrane region" description="Helical" evidence="1">
    <location>
        <begin position="208"/>
        <end position="241"/>
    </location>
</feature>
<feature type="transmembrane region" description="Helical" evidence="1">
    <location>
        <begin position="157"/>
        <end position="187"/>
    </location>
</feature>